<protein>
    <recommendedName>
        <fullName evidence="1">Defective in cullin neddylation protein</fullName>
    </recommendedName>
</protein>
<dbReference type="InterPro" id="IPR014764">
    <property type="entry name" value="DCN-prot"/>
</dbReference>
<evidence type="ECO:0000259" key="3">
    <source>
        <dbReference type="PROSITE" id="PS51229"/>
    </source>
</evidence>
<dbReference type="PANTHER" id="PTHR12281:SF31">
    <property type="entry name" value="DCN1-LIKE PROTEIN 3"/>
    <property type="match status" value="1"/>
</dbReference>
<evidence type="ECO:0000313" key="5">
    <source>
        <dbReference type="Proteomes" id="UP001190700"/>
    </source>
</evidence>
<dbReference type="GO" id="GO:0097602">
    <property type="term" value="F:cullin family protein binding"/>
    <property type="evidence" value="ECO:0007669"/>
    <property type="project" value="TreeGrafter"/>
</dbReference>
<dbReference type="InterPro" id="IPR005176">
    <property type="entry name" value="PONY_dom"/>
</dbReference>
<dbReference type="PROSITE" id="PS51229">
    <property type="entry name" value="DCUN1"/>
    <property type="match status" value="1"/>
</dbReference>
<comment type="function">
    <text evidence="1">Neddylation of cullins play an essential role in the regulation of SCF-type complexes activity.</text>
</comment>
<name>A0AAE0C2Q1_9CHLO</name>
<keyword evidence="5" id="KW-1185">Reference proteome</keyword>
<feature type="region of interest" description="Disordered" evidence="2">
    <location>
        <begin position="240"/>
        <end position="267"/>
    </location>
</feature>
<dbReference type="GO" id="GO:0045116">
    <property type="term" value="P:protein neddylation"/>
    <property type="evidence" value="ECO:0007669"/>
    <property type="project" value="TreeGrafter"/>
</dbReference>
<dbReference type="AlphaFoldDB" id="A0AAE0C2Q1"/>
<dbReference type="PANTHER" id="PTHR12281">
    <property type="entry name" value="RP42 RELATED"/>
    <property type="match status" value="1"/>
</dbReference>
<sequence length="304" mass="33869">MDAPASAWHSHFYHPDCNSVLEVFRVYCAISADPCVERRRAESAKLLINAQSKGITGRGSLRILAVFANQLKDKLVADFSFFTLYYRFVFFLSRNPGQKNLAADTAIDAWKMCLEERFGLLDQFCGFVRVHQTFTVTEDTWQQVLDFSNTIRSDLSNFDHQGAWPVLVDDFVEFMTNSRASANMLAQSSSSYSNLGDMSDMVLTTPVQGLKRRATCSVDRAEADQVDGIAARLAQMEATPSKRARLRAPDYSTQEMNGRRAPSPATTLSSWALSPVTLFGAPEANGNFQHGKPQPIVFGTHCQQ</sequence>
<dbReference type="EMBL" id="LGRX02029050">
    <property type="protein sequence ID" value="KAK3247337.1"/>
    <property type="molecule type" value="Genomic_DNA"/>
</dbReference>
<evidence type="ECO:0000313" key="4">
    <source>
        <dbReference type="EMBL" id="KAK3247337.1"/>
    </source>
</evidence>
<dbReference type="Gene3D" id="1.10.238.200">
    <property type="entry name" value="Cullin, PONY binding domain"/>
    <property type="match status" value="1"/>
</dbReference>
<evidence type="ECO:0000256" key="1">
    <source>
        <dbReference type="RuleBase" id="RU410713"/>
    </source>
</evidence>
<dbReference type="Pfam" id="PF03556">
    <property type="entry name" value="Cullin_binding"/>
    <property type="match status" value="1"/>
</dbReference>
<accession>A0AAE0C2Q1</accession>
<proteinExistence type="predicted"/>
<dbReference type="Proteomes" id="UP001190700">
    <property type="component" value="Unassembled WGS sequence"/>
</dbReference>
<gene>
    <name evidence="4" type="ORF">CYMTET_43158</name>
</gene>
<comment type="caution">
    <text evidence="4">The sequence shown here is derived from an EMBL/GenBank/DDBJ whole genome shotgun (WGS) entry which is preliminary data.</text>
</comment>
<dbReference type="GO" id="GO:0032182">
    <property type="term" value="F:ubiquitin-like protein binding"/>
    <property type="evidence" value="ECO:0007669"/>
    <property type="project" value="TreeGrafter"/>
</dbReference>
<dbReference type="GO" id="GO:0031624">
    <property type="term" value="F:ubiquitin conjugating enzyme binding"/>
    <property type="evidence" value="ECO:0007669"/>
    <property type="project" value="TreeGrafter"/>
</dbReference>
<organism evidence="4 5">
    <name type="scientific">Cymbomonas tetramitiformis</name>
    <dbReference type="NCBI Taxonomy" id="36881"/>
    <lineage>
        <taxon>Eukaryota</taxon>
        <taxon>Viridiplantae</taxon>
        <taxon>Chlorophyta</taxon>
        <taxon>Pyramimonadophyceae</taxon>
        <taxon>Pyramimonadales</taxon>
        <taxon>Pyramimonadaceae</taxon>
        <taxon>Cymbomonas</taxon>
    </lineage>
</organism>
<dbReference type="GO" id="GO:0005886">
    <property type="term" value="C:plasma membrane"/>
    <property type="evidence" value="ECO:0007669"/>
    <property type="project" value="UniProtKB-ARBA"/>
</dbReference>
<feature type="domain" description="DCUN1" evidence="3">
    <location>
        <begin position="1"/>
        <end position="176"/>
    </location>
</feature>
<dbReference type="GO" id="GO:0000151">
    <property type="term" value="C:ubiquitin ligase complex"/>
    <property type="evidence" value="ECO:0007669"/>
    <property type="project" value="TreeGrafter"/>
</dbReference>
<dbReference type="InterPro" id="IPR042460">
    <property type="entry name" value="DCN1-like_PONY"/>
</dbReference>
<evidence type="ECO:0000256" key="2">
    <source>
        <dbReference type="SAM" id="MobiDB-lite"/>
    </source>
</evidence>
<dbReference type="FunFam" id="1.10.238.200:FF:000003">
    <property type="entry name" value="DCN1-like protein 3"/>
    <property type="match status" value="1"/>
</dbReference>
<reference evidence="4 5" key="1">
    <citation type="journal article" date="2015" name="Genome Biol. Evol.">
        <title>Comparative Genomics of a Bacterivorous Green Alga Reveals Evolutionary Causalities and Consequences of Phago-Mixotrophic Mode of Nutrition.</title>
        <authorList>
            <person name="Burns J.A."/>
            <person name="Paasch A."/>
            <person name="Narechania A."/>
            <person name="Kim E."/>
        </authorList>
    </citation>
    <scope>NUCLEOTIDE SEQUENCE [LARGE SCALE GENOMIC DNA]</scope>
    <source>
        <strain evidence="4 5">PLY_AMNH</strain>
    </source>
</reference>